<keyword evidence="1" id="KW-0472">Membrane</keyword>
<feature type="signal peptide" evidence="2">
    <location>
        <begin position="1"/>
        <end position="22"/>
    </location>
</feature>
<dbReference type="EMBL" id="RCHU01000722">
    <property type="protein sequence ID" value="TKR97279.1"/>
    <property type="molecule type" value="Genomic_DNA"/>
</dbReference>
<evidence type="ECO:0008006" key="4">
    <source>
        <dbReference type="Google" id="ProtNLM"/>
    </source>
</evidence>
<proteinExistence type="predicted"/>
<gene>
    <name evidence="3" type="ORF">D5086_0000215020</name>
</gene>
<dbReference type="AlphaFoldDB" id="A0A4U5PKI1"/>
<organism evidence="3">
    <name type="scientific">Populus alba</name>
    <name type="common">White poplar</name>
    <dbReference type="NCBI Taxonomy" id="43335"/>
    <lineage>
        <taxon>Eukaryota</taxon>
        <taxon>Viridiplantae</taxon>
        <taxon>Streptophyta</taxon>
        <taxon>Embryophyta</taxon>
        <taxon>Tracheophyta</taxon>
        <taxon>Spermatophyta</taxon>
        <taxon>Magnoliopsida</taxon>
        <taxon>eudicotyledons</taxon>
        <taxon>Gunneridae</taxon>
        <taxon>Pentapetalae</taxon>
        <taxon>rosids</taxon>
        <taxon>fabids</taxon>
        <taxon>Malpighiales</taxon>
        <taxon>Salicaceae</taxon>
        <taxon>Saliceae</taxon>
        <taxon>Populus</taxon>
    </lineage>
</organism>
<keyword evidence="1" id="KW-0812">Transmembrane</keyword>
<accession>A0A4U5PKI1</accession>
<reference evidence="3" key="1">
    <citation type="submission" date="2018-10" db="EMBL/GenBank/DDBJ databases">
        <title>Population genomic analysis revealed the cold adaptation of white poplar.</title>
        <authorList>
            <person name="Liu Y.-J."/>
        </authorList>
    </citation>
    <scope>NUCLEOTIDE SEQUENCE [LARGE SCALE GENOMIC DNA]</scope>
    <source>
        <strain evidence="3">PAL-ZL1</strain>
    </source>
</reference>
<feature type="transmembrane region" description="Helical" evidence="1">
    <location>
        <begin position="144"/>
        <end position="165"/>
    </location>
</feature>
<feature type="chain" id="PRO_5020840370" description="Transmembrane protein" evidence="2">
    <location>
        <begin position="23"/>
        <end position="207"/>
    </location>
</feature>
<sequence length="207" mass="22378">MRGRTLAWLLLLICFTALSCYACEGTVAPQYNALMRRDQLQNVYGMMSESKEKGDRRRLEGVMQGVDLKSLQRAKGISGGGDMLRPRTKSKSGAHTLLLKSSTILSRTFGSAIVGFVMFLIVFPVLATTAGGRSSGWRRWGKELLRLASVGAGFRLLLLCFGWQIGGLVERRPVRKDSEVVAGGRSVTGGSDPVSAGWPVAVVGSVR</sequence>
<keyword evidence="2" id="KW-0732">Signal</keyword>
<comment type="caution">
    <text evidence="3">The sequence shown here is derived from an EMBL/GenBank/DDBJ whole genome shotgun (WGS) entry which is preliminary data.</text>
</comment>
<keyword evidence="1" id="KW-1133">Transmembrane helix</keyword>
<feature type="transmembrane region" description="Helical" evidence="1">
    <location>
        <begin position="109"/>
        <end position="132"/>
    </location>
</feature>
<protein>
    <recommendedName>
        <fullName evidence="4">Transmembrane protein</fullName>
    </recommendedName>
</protein>
<dbReference type="PROSITE" id="PS51257">
    <property type="entry name" value="PROKAR_LIPOPROTEIN"/>
    <property type="match status" value="1"/>
</dbReference>
<evidence type="ECO:0000256" key="2">
    <source>
        <dbReference type="SAM" id="SignalP"/>
    </source>
</evidence>
<evidence type="ECO:0000256" key="1">
    <source>
        <dbReference type="SAM" id="Phobius"/>
    </source>
</evidence>
<name>A0A4U5PKI1_POPAL</name>
<evidence type="ECO:0000313" key="3">
    <source>
        <dbReference type="EMBL" id="TKR97279.1"/>
    </source>
</evidence>